<evidence type="ECO:0000313" key="1">
    <source>
        <dbReference type="EMBL" id="SNZ02201.1"/>
    </source>
</evidence>
<sequence length="318" mass="37187">MKDENVSTFLTYLEAEDAALSLLQNNYQQLAIPDAESRSYQNIAAFLAYLSHGKAYNSYGKDAPLFMKPVLLFYGMTHFMKASLLLMRPAYPESTADLAHGLSSRKRKKRDYQFNLDEVLVQKRGLFPYFSRYVCQKDLLSIQKLSMGDMLGLIPELQDLLLMQEEKQHMVPAEQQQNTIHLPSSLPDHFQYTQRRFRELLHAFSLQLTSDDQLAIQTPDIIWQAAGPLFYSTTDQQYHFLKQRSLTAIHECMAHYVLLYNLSMICRYETEWWTDFLHVSKPHEYPLIVRFLETTCEKIPLLIGSFMQQRFIDTKKAR</sequence>
<gene>
    <name evidence="1" type="ORF">SAMN05421503_0037</name>
</gene>
<reference evidence="2" key="1">
    <citation type="submission" date="2017-09" db="EMBL/GenBank/DDBJ databases">
        <authorList>
            <person name="Varghese N."/>
            <person name="Submissions S."/>
        </authorList>
    </citation>
    <scope>NUCLEOTIDE SEQUENCE [LARGE SCALE GENOMIC DNA]</scope>
    <source>
        <strain evidence="2">CGMCC 1.8913</strain>
    </source>
</reference>
<dbReference type="Pfam" id="PF14175">
    <property type="entry name" value="YaaC"/>
    <property type="match status" value="1"/>
</dbReference>
<dbReference type="AlphaFoldDB" id="A0A285N377"/>
<dbReference type="RefSeq" id="WP_097038123.1">
    <property type="nucleotide sequence ID" value="NZ_OBEK01000001.1"/>
</dbReference>
<keyword evidence="2" id="KW-1185">Reference proteome</keyword>
<proteinExistence type="predicted"/>
<dbReference type="Proteomes" id="UP000219356">
    <property type="component" value="Unassembled WGS sequence"/>
</dbReference>
<dbReference type="InterPro" id="IPR026988">
    <property type="entry name" value="YaaC-like"/>
</dbReference>
<dbReference type="OrthoDB" id="2380109at2"/>
<dbReference type="EMBL" id="OBEK01000001">
    <property type="protein sequence ID" value="SNZ02201.1"/>
    <property type="molecule type" value="Genomic_DNA"/>
</dbReference>
<evidence type="ECO:0000313" key="2">
    <source>
        <dbReference type="Proteomes" id="UP000219356"/>
    </source>
</evidence>
<name>A0A285N377_9BACI</name>
<accession>A0A285N377</accession>
<organism evidence="1 2">
    <name type="scientific">Terribacillus aidingensis</name>
    <dbReference type="NCBI Taxonomy" id="586416"/>
    <lineage>
        <taxon>Bacteria</taxon>
        <taxon>Bacillati</taxon>
        <taxon>Bacillota</taxon>
        <taxon>Bacilli</taxon>
        <taxon>Bacillales</taxon>
        <taxon>Bacillaceae</taxon>
        <taxon>Terribacillus</taxon>
    </lineage>
</organism>
<protein>
    <submittedName>
        <fullName evidence="1">YaaC-like Protein</fullName>
    </submittedName>
</protein>